<comment type="caution">
    <text evidence="2">The sequence shown here is derived from an EMBL/GenBank/DDBJ whole genome shotgun (WGS) entry which is preliminary data.</text>
</comment>
<organism evidence="2 3">
    <name type="scientific">Puccinia striiformis f. sp. tritici PST-78</name>
    <dbReference type="NCBI Taxonomy" id="1165861"/>
    <lineage>
        <taxon>Eukaryota</taxon>
        <taxon>Fungi</taxon>
        <taxon>Dikarya</taxon>
        <taxon>Basidiomycota</taxon>
        <taxon>Pucciniomycotina</taxon>
        <taxon>Pucciniomycetes</taxon>
        <taxon>Pucciniales</taxon>
        <taxon>Pucciniaceae</taxon>
        <taxon>Puccinia</taxon>
    </lineage>
</organism>
<accession>A0A0L0UIA4</accession>
<evidence type="ECO:0000256" key="1">
    <source>
        <dbReference type="SAM" id="MobiDB-lite"/>
    </source>
</evidence>
<keyword evidence="3" id="KW-1185">Reference proteome</keyword>
<dbReference type="AlphaFoldDB" id="A0A0L0UIA4"/>
<evidence type="ECO:0000313" key="3">
    <source>
        <dbReference type="Proteomes" id="UP000054564"/>
    </source>
</evidence>
<protein>
    <submittedName>
        <fullName evidence="2">Uncharacterized protein</fullName>
    </submittedName>
</protein>
<evidence type="ECO:0000313" key="2">
    <source>
        <dbReference type="EMBL" id="KNE86434.1"/>
    </source>
</evidence>
<feature type="compositionally biased region" description="Basic and acidic residues" evidence="1">
    <location>
        <begin position="94"/>
        <end position="112"/>
    </location>
</feature>
<dbReference type="Proteomes" id="UP000054564">
    <property type="component" value="Unassembled WGS sequence"/>
</dbReference>
<dbReference type="EMBL" id="AJIL01009677">
    <property type="protein sequence ID" value="KNE86434.1"/>
    <property type="molecule type" value="Genomic_DNA"/>
</dbReference>
<sequence>AANGNDTVPSQTPPPHPATPTLTQPPVQQKVNSIRKTRVTRAAAKAPNPSQEVDPATEGTDEIGSTPVQEPSVLESSGEMATTLGAAHSKHRPKPNERSTNREAHQELIHIL</sequence>
<reference evidence="3" key="1">
    <citation type="submission" date="2014-03" db="EMBL/GenBank/DDBJ databases">
        <title>The Genome Sequence of Puccinia striiformis f. sp. tritici PST-78.</title>
        <authorList>
            <consortium name="The Broad Institute Genome Sequencing Platform"/>
            <person name="Cuomo C."/>
            <person name="Hulbert S."/>
            <person name="Chen X."/>
            <person name="Walker B."/>
            <person name="Young S.K."/>
            <person name="Zeng Q."/>
            <person name="Gargeya S."/>
            <person name="Fitzgerald M."/>
            <person name="Haas B."/>
            <person name="Abouelleil A."/>
            <person name="Alvarado L."/>
            <person name="Arachchi H.M."/>
            <person name="Berlin A.M."/>
            <person name="Chapman S.B."/>
            <person name="Goldberg J."/>
            <person name="Griggs A."/>
            <person name="Gujja S."/>
            <person name="Hansen M."/>
            <person name="Howarth C."/>
            <person name="Imamovic A."/>
            <person name="Larimer J."/>
            <person name="McCowan C."/>
            <person name="Montmayeur A."/>
            <person name="Murphy C."/>
            <person name="Neiman D."/>
            <person name="Pearson M."/>
            <person name="Priest M."/>
            <person name="Roberts A."/>
            <person name="Saif S."/>
            <person name="Shea T."/>
            <person name="Sisk P."/>
            <person name="Sykes S."/>
            <person name="Wortman J."/>
            <person name="Nusbaum C."/>
            <person name="Birren B."/>
        </authorList>
    </citation>
    <scope>NUCLEOTIDE SEQUENCE [LARGE SCALE GENOMIC DNA]</scope>
    <source>
        <strain evidence="3">race PST-78</strain>
    </source>
</reference>
<feature type="non-terminal residue" evidence="2">
    <location>
        <position position="1"/>
    </location>
</feature>
<gene>
    <name evidence="2" type="ORF">PSTG_20205</name>
</gene>
<proteinExistence type="predicted"/>
<name>A0A0L0UIA4_9BASI</name>
<feature type="region of interest" description="Disordered" evidence="1">
    <location>
        <begin position="1"/>
        <end position="112"/>
    </location>
</feature>